<dbReference type="Gene3D" id="2.30.22.10">
    <property type="entry name" value="Head domain of nucleotide exchange factor GrpE"/>
    <property type="match status" value="1"/>
</dbReference>
<dbReference type="EMBL" id="JAMQBK010000063">
    <property type="protein sequence ID" value="MCM2373685.1"/>
    <property type="molecule type" value="Genomic_DNA"/>
</dbReference>
<comment type="subunit">
    <text evidence="3">Homodimer.</text>
</comment>
<gene>
    <name evidence="3" type="primary">grpE</name>
    <name evidence="5" type="ORF">NB063_23980</name>
</gene>
<evidence type="ECO:0000256" key="1">
    <source>
        <dbReference type="ARBA" id="ARBA00009054"/>
    </source>
</evidence>
<organism evidence="5 6">
    <name type="scientific">Aporhodopirellula aestuarii</name>
    <dbReference type="NCBI Taxonomy" id="2950107"/>
    <lineage>
        <taxon>Bacteria</taxon>
        <taxon>Pseudomonadati</taxon>
        <taxon>Planctomycetota</taxon>
        <taxon>Planctomycetia</taxon>
        <taxon>Pirellulales</taxon>
        <taxon>Pirellulaceae</taxon>
        <taxon>Aporhodopirellula</taxon>
    </lineage>
</organism>
<keyword evidence="2 3" id="KW-0143">Chaperone</keyword>
<dbReference type="InterPro" id="IPR009012">
    <property type="entry name" value="GrpE_head"/>
</dbReference>
<dbReference type="HAMAP" id="MF_01151">
    <property type="entry name" value="GrpE"/>
    <property type="match status" value="1"/>
</dbReference>
<keyword evidence="6" id="KW-1185">Reference proteome</keyword>
<dbReference type="RefSeq" id="WP_250931476.1">
    <property type="nucleotide sequence ID" value="NZ_JAMQBK010000063.1"/>
</dbReference>
<reference evidence="5 6" key="1">
    <citation type="journal article" date="2022" name="Syst. Appl. Microbiol.">
        <title>Rhodopirellula aestuarii sp. nov., a novel member of the genus Rhodopirellula isolated from brackish sediments collected in the Tagus River estuary, Portugal.</title>
        <authorList>
            <person name="Vitorino I.R."/>
            <person name="Klimek D."/>
            <person name="Calusinska M."/>
            <person name="Lobo-da-Cunha A."/>
            <person name="Vasconcelos V."/>
            <person name="Lage O.M."/>
        </authorList>
    </citation>
    <scope>NUCLEOTIDE SEQUENCE [LARGE SCALE GENOMIC DNA]</scope>
    <source>
        <strain evidence="5 6">ICT_H3.1</strain>
    </source>
</reference>
<dbReference type="Proteomes" id="UP001202961">
    <property type="component" value="Unassembled WGS sequence"/>
</dbReference>
<dbReference type="PANTHER" id="PTHR21237">
    <property type="entry name" value="GRPE PROTEIN"/>
    <property type="match status" value="1"/>
</dbReference>
<dbReference type="InterPro" id="IPR000740">
    <property type="entry name" value="GrpE"/>
</dbReference>
<name>A0ABT0U9Y8_9BACT</name>
<comment type="similarity">
    <text evidence="1 3 4">Belongs to the GrpE family.</text>
</comment>
<keyword evidence="3" id="KW-0346">Stress response</keyword>
<evidence type="ECO:0000256" key="4">
    <source>
        <dbReference type="RuleBase" id="RU004478"/>
    </source>
</evidence>
<protein>
    <recommendedName>
        <fullName evidence="3">Protein GrpE</fullName>
    </recommendedName>
    <alternativeName>
        <fullName evidence="3">HSP-70 cofactor</fullName>
    </alternativeName>
</protein>
<dbReference type="CDD" id="cd00446">
    <property type="entry name" value="GrpE"/>
    <property type="match status" value="1"/>
</dbReference>
<dbReference type="SUPFAM" id="SSF58014">
    <property type="entry name" value="Coiled-coil domain of nucleotide exchange factor GrpE"/>
    <property type="match status" value="1"/>
</dbReference>
<dbReference type="PANTHER" id="PTHR21237:SF23">
    <property type="entry name" value="GRPE PROTEIN HOMOLOG, MITOCHONDRIAL"/>
    <property type="match status" value="1"/>
</dbReference>
<dbReference type="Pfam" id="PF01025">
    <property type="entry name" value="GrpE"/>
    <property type="match status" value="1"/>
</dbReference>
<comment type="subcellular location">
    <subcellularLocation>
        <location evidence="3">Cytoplasm</location>
    </subcellularLocation>
</comment>
<evidence type="ECO:0000313" key="5">
    <source>
        <dbReference type="EMBL" id="MCM2373685.1"/>
    </source>
</evidence>
<dbReference type="InterPro" id="IPR013805">
    <property type="entry name" value="GrpE_CC"/>
</dbReference>
<keyword evidence="3" id="KW-0963">Cytoplasm</keyword>
<comment type="caution">
    <text evidence="5">The sequence shown here is derived from an EMBL/GenBank/DDBJ whole genome shotgun (WGS) entry which is preliminary data.</text>
</comment>
<dbReference type="SUPFAM" id="SSF51064">
    <property type="entry name" value="Head domain of nucleotide exchange factor GrpE"/>
    <property type="match status" value="1"/>
</dbReference>
<evidence type="ECO:0000256" key="3">
    <source>
        <dbReference type="HAMAP-Rule" id="MF_01151"/>
    </source>
</evidence>
<comment type="function">
    <text evidence="3">Participates actively in the response to hyperosmotic and heat shock by preventing the aggregation of stress-denatured proteins, in association with DnaK and GrpE. It is the nucleotide exchange factor for DnaK and may function as a thermosensor. Unfolded proteins bind initially to DnaJ; upon interaction with the DnaJ-bound protein, DnaK hydrolyzes its bound ATP, resulting in the formation of a stable complex. GrpE releases ADP from DnaK; ATP binding to DnaK triggers the release of the substrate protein, thus completing the reaction cycle. Several rounds of ATP-dependent interactions between DnaJ, DnaK and GrpE are required for fully efficient folding.</text>
</comment>
<evidence type="ECO:0000313" key="6">
    <source>
        <dbReference type="Proteomes" id="UP001202961"/>
    </source>
</evidence>
<sequence>MNKIQPRATKHDCDLRVHDDGDLRAGHSSDSACGSVDHHHCHPEAAHQKTYSGIDLMRDLLPVLDNLERTILAAEHSGDFDEFLEGVSLVRDQFFNTLTDHGLQEVPGAWCPYNASHHETVGEKECNGHPDGSVMEVLELGYRMHDRLIRPSKVIVSRNLSNNSGERSMSYYVIIETDRGYTIAGVAEGSTAESVAMDAGGVLIDDARYHSYQEAQDVLMALPSPFPEKANE</sequence>
<proteinExistence type="inferred from homology"/>
<dbReference type="PRINTS" id="PR00773">
    <property type="entry name" value="GRPEPROTEIN"/>
</dbReference>
<dbReference type="Gene3D" id="3.90.20.20">
    <property type="match status" value="1"/>
</dbReference>
<accession>A0ABT0U9Y8</accession>
<evidence type="ECO:0000256" key="2">
    <source>
        <dbReference type="ARBA" id="ARBA00023186"/>
    </source>
</evidence>